<comment type="similarity">
    <text evidence="1">Belongs to the HesA/MoeB/ThiF family.</text>
</comment>
<accession>A0A366F030</accession>
<protein>
    <submittedName>
        <fullName evidence="3">Molybdopterin/thiamine biosynthesis adenylyltransferase</fullName>
    </submittedName>
</protein>
<dbReference type="PANTHER" id="PTHR10953">
    <property type="entry name" value="UBIQUITIN-ACTIVATING ENZYME E1"/>
    <property type="match status" value="1"/>
</dbReference>
<dbReference type="NCBIfam" id="NF009123">
    <property type="entry name" value="PRK12475.1"/>
    <property type="match status" value="1"/>
</dbReference>
<dbReference type="Proteomes" id="UP000252118">
    <property type="component" value="Unassembled WGS sequence"/>
</dbReference>
<dbReference type="Pfam" id="PF00899">
    <property type="entry name" value="ThiF"/>
    <property type="match status" value="1"/>
</dbReference>
<dbReference type="SUPFAM" id="SSF69572">
    <property type="entry name" value="Activating enzymes of the ubiquitin-like proteins"/>
    <property type="match status" value="1"/>
</dbReference>
<dbReference type="GO" id="GO:0004792">
    <property type="term" value="F:thiosulfate-cyanide sulfurtransferase activity"/>
    <property type="evidence" value="ECO:0007669"/>
    <property type="project" value="TreeGrafter"/>
</dbReference>
<evidence type="ECO:0000256" key="1">
    <source>
        <dbReference type="ARBA" id="ARBA00009919"/>
    </source>
</evidence>
<keyword evidence="3" id="KW-0808">Transferase</keyword>
<dbReference type="GO" id="GO:0016779">
    <property type="term" value="F:nucleotidyltransferase activity"/>
    <property type="evidence" value="ECO:0007669"/>
    <property type="project" value="UniProtKB-KW"/>
</dbReference>
<dbReference type="EMBL" id="QNRJ01000001">
    <property type="protein sequence ID" value="RBP08032.1"/>
    <property type="molecule type" value="Genomic_DNA"/>
</dbReference>
<feature type="domain" description="THIF-type NAD/FAD binding fold" evidence="2">
    <location>
        <begin position="6"/>
        <end position="242"/>
    </location>
</feature>
<organism evidence="3 4">
    <name type="scientific">Rossellomorea aquimaris</name>
    <dbReference type="NCBI Taxonomy" id="189382"/>
    <lineage>
        <taxon>Bacteria</taxon>
        <taxon>Bacillati</taxon>
        <taxon>Bacillota</taxon>
        <taxon>Bacilli</taxon>
        <taxon>Bacillales</taxon>
        <taxon>Bacillaceae</taxon>
        <taxon>Rossellomorea</taxon>
    </lineage>
</organism>
<sequence length="340" mass="38095">MIDDRYSRQRLFSPIGIEGQKLIRDKHVLLIGAGALGTGNAEALVRAGIGKLTIVDRDYVEWSNLHRQQLYNEEDARNRIPKAVAAKKRLQAINSTVNIEEHILDAMPEEMLTLARDVDLIIDATDNFDTRMIINDISQKYSIPWIYGACVGSYGISFTILPGITPCLQCLIDTVPIGGMTCDTAGIISPAVSTVVAYQTTEALKILVEDVKALGHKVVSFDLWKNEHTTLDVSKLKRDGCPSCGEHRTFPSLKYENQTKTAVLCGRDSVQIRPVSQHDIDLIEQSKLLEIQGKQVVRNPYLISFEVESYRIVLFRDGRTLIHGTKDIREAKSVYHRYLG</sequence>
<keyword evidence="3" id="KW-0548">Nucleotidyltransferase</keyword>
<dbReference type="GO" id="GO:0005829">
    <property type="term" value="C:cytosol"/>
    <property type="evidence" value="ECO:0007669"/>
    <property type="project" value="TreeGrafter"/>
</dbReference>
<dbReference type="InterPro" id="IPR000594">
    <property type="entry name" value="ThiF_NAD_FAD-bd"/>
</dbReference>
<dbReference type="InterPro" id="IPR035985">
    <property type="entry name" value="Ubiquitin-activating_enz"/>
</dbReference>
<dbReference type="GO" id="GO:0008146">
    <property type="term" value="F:sulfotransferase activity"/>
    <property type="evidence" value="ECO:0007669"/>
    <property type="project" value="TreeGrafter"/>
</dbReference>
<proteinExistence type="inferred from homology"/>
<dbReference type="Gene3D" id="3.40.50.720">
    <property type="entry name" value="NAD(P)-binding Rossmann-like Domain"/>
    <property type="match status" value="1"/>
</dbReference>
<dbReference type="GO" id="GO:0008641">
    <property type="term" value="F:ubiquitin-like modifier activating enzyme activity"/>
    <property type="evidence" value="ECO:0007669"/>
    <property type="project" value="InterPro"/>
</dbReference>
<gene>
    <name evidence="3" type="ORF">DET59_101403</name>
</gene>
<comment type="caution">
    <text evidence="3">The sequence shown here is derived from an EMBL/GenBank/DDBJ whole genome shotgun (WGS) entry which is preliminary data.</text>
</comment>
<dbReference type="InterPro" id="IPR045886">
    <property type="entry name" value="ThiF/MoeB/HesA"/>
</dbReference>
<reference evidence="3 4" key="1">
    <citation type="submission" date="2018-06" db="EMBL/GenBank/DDBJ databases">
        <title>Freshwater and sediment microbial communities from various areas in North America, analyzing microbe dynamics in response to fracking.</title>
        <authorList>
            <person name="Lamendella R."/>
        </authorList>
    </citation>
    <scope>NUCLEOTIDE SEQUENCE [LARGE SCALE GENOMIC DNA]</scope>
    <source>
        <strain evidence="3 4">97B</strain>
    </source>
</reference>
<name>A0A366F030_9BACI</name>
<dbReference type="FunFam" id="3.40.50.720:FF:000080">
    <property type="entry name" value="Thiazole biosynthesis adenylyltransferase ThiF"/>
    <property type="match status" value="1"/>
</dbReference>
<dbReference type="AlphaFoldDB" id="A0A366F030"/>
<evidence type="ECO:0000313" key="3">
    <source>
        <dbReference type="EMBL" id="RBP08032.1"/>
    </source>
</evidence>
<dbReference type="CDD" id="cd00757">
    <property type="entry name" value="ThiF_MoeB_HesA_family"/>
    <property type="match status" value="1"/>
</dbReference>
<evidence type="ECO:0000259" key="2">
    <source>
        <dbReference type="Pfam" id="PF00899"/>
    </source>
</evidence>
<dbReference type="PANTHER" id="PTHR10953:SF102">
    <property type="entry name" value="ADENYLYLTRANSFERASE AND SULFURTRANSFERASE MOCS3"/>
    <property type="match status" value="1"/>
</dbReference>
<evidence type="ECO:0000313" key="4">
    <source>
        <dbReference type="Proteomes" id="UP000252118"/>
    </source>
</evidence>